<protein>
    <submittedName>
        <fullName evidence="3">Uncharacterized protein</fullName>
    </submittedName>
</protein>
<dbReference type="EMBL" id="CAUYUJ010017927">
    <property type="protein sequence ID" value="CAK0879160.1"/>
    <property type="molecule type" value="Genomic_DNA"/>
</dbReference>
<evidence type="ECO:0000313" key="4">
    <source>
        <dbReference type="Proteomes" id="UP001189429"/>
    </source>
</evidence>
<organism evidence="3 4">
    <name type="scientific">Prorocentrum cordatum</name>
    <dbReference type="NCBI Taxonomy" id="2364126"/>
    <lineage>
        <taxon>Eukaryota</taxon>
        <taxon>Sar</taxon>
        <taxon>Alveolata</taxon>
        <taxon>Dinophyceae</taxon>
        <taxon>Prorocentrales</taxon>
        <taxon>Prorocentraceae</taxon>
        <taxon>Prorocentrum</taxon>
    </lineage>
</organism>
<keyword evidence="2" id="KW-0812">Transmembrane</keyword>
<dbReference type="Proteomes" id="UP001189429">
    <property type="component" value="Unassembled WGS sequence"/>
</dbReference>
<keyword evidence="2" id="KW-0472">Membrane</keyword>
<evidence type="ECO:0000313" key="3">
    <source>
        <dbReference type="EMBL" id="CAK0879160.1"/>
    </source>
</evidence>
<comment type="caution">
    <text evidence="3">The sequence shown here is derived from an EMBL/GenBank/DDBJ whole genome shotgun (WGS) entry which is preliminary data.</text>
</comment>
<evidence type="ECO:0000256" key="2">
    <source>
        <dbReference type="SAM" id="Phobius"/>
    </source>
</evidence>
<dbReference type="InterPro" id="IPR052055">
    <property type="entry name" value="Hepadnavirus_pol/RT"/>
</dbReference>
<feature type="region of interest" description="Disordered" evidence="1">
    <location>
        <begin position="288"/>
        <end position="313"/>
    </location>
</feature>
<feature type="region of interest" description="Disordered" evidence="1">
    <location>
        <begin position="914"/>
        <end position="937"/>
    </location>
</feature>
<reference evidence="3" key="1">
    <citation type="submission" date="2023-10" db="EMBL/GenBank/DDBJ databases">
        <authorList>
            <person name="Chen Y."/>
            <person name="Shah S."/>
            <person name="Dougan E. K."/>
            <person name="Thang M."/>
            <person name="Chan C."/>
        </authorList>
    </citation>
    <scope>NUCLEOTIDE SEQUENCE [LARGE SCALE GENOMIC DNA]</scope>
</reference>
<evidence type="ECO:0000256" key="1">
    <source>
        <dbReference type="SAM" id="MobiDB-lite"/>
    </source>
</evidence>
<gene>
    <name evidence="3" type="ORF">PCOR1329_LOCUS62678</name>
</gene>
<accession>A0ABN9W1L1</accession>
<feature type="region of interest" description="Disordered" evidence="1">
    <location>
        <begin position="1242"/>
        <end position="1272"/>
    </location>
</feature>
<name>A0ABN9W1L1_9DINO</name>
<feature type="transmembrane region" description="Helical" evidence="2">
    <location>
        <begin position="1200"/>
        <end position="1219"/>
    </location>
</feature>
<dbReference type="PANTHER" id="PTHR33050">
    <property type="entry name" value="REVERSE TRANSCRIPTASE DOMAIN-CONTAINING PROTEIN"/>
    <property type="match status" value="1"/>
</dbReference>
<dbReference type="PANTHER" id="PTHR33050:SF7">
    <property type="entry name" value="RIBONUCLEASE H"/>
    <property type="match status" value="1"/>
</dbReference>
<proteinExistence type="predicted"/>
<keyword evidence="2" id="KW-1133">Transmembrane helix</keyword>
<sequence>MQASGLLLAWFSLVPRGAVIAMAMLAFLQSDPVVGAKWTVIQFKGAIDCLAANGLTMPEELANLQFGDLKDAAGATALTKGVLRRALDRATVAAAKASAPGAAGPAPGEHVDIGAGLAQISLRDLPESLWPRSAKTDALATEVQRAKSRGIARPFIYTELAKFQPLCARGAGGSPDDDEPESKEGRKAQVALVYDRLVRRTWAERAAAGAAGFQAAAPRHASARYSRARVGAQVNVAALSLDVGLLRAVAAPAGKGAGKSAAAARGQSASAASAAGAVGAAGGAAVTSWKNDRDSRADGRRANAPGRLERSRSQSAGLINGPLLVELLDEIGYEDAACVEVFRRGAPLVGPLPCTGNGRPESFPGPLSLPDLAAGAERGNAALLGTLKESSDSAVILTKTIAEAELGRMSHPAPLSAVELDGAVLSPRFGVRQSREDGSEKLRLVDDMSRSRINAASQPTERLGHEAIDALFGTCKAFVTRVAKRPGSGRLIFVPVLRYVDDFFCPERKKGLRDAMRQFAELVSIILGPSAVADGKLLFGNPLGVLGLSEAIDERGLVCWPLPEKRARWRAEIAAALQEGALERGRASKLAGRFCLAASHTFGRFGRALLPPLFEHARARHPSIPAHLRVCLQWWHEALARKFTTTREWQAPDTRSVQLLSDARGNPARVAAVLYIDGRIVFTDVAPPEPLLRLFRERRDNQIGGLEVLSIALGLATFEPLLSGRCVNIFSDNSGSEWAVRSGAAKQIDHNCLVHSIWRMALDANCNLHVQRVASVDNIADLPSRESYSLLYRLGAEWIPPVLDDGLASSLAHVAVALRLWAREGISGLSAHLENVIGVRAMALAGLLAQLRAVCPEARPLPVFAAAELLADNGADAVSDLVGVTLADFRGAAALSCDAREVVRAAIAAAQRGGAPDALGRGSAGASPAPAPSPGIAPRPVEVFRHPAVRAAKNAIEKRSGWQAKARMALQGRDVARLVSHLRVSDEGRRFAMLCLAAYEFLLRLPSEALPAVRVEDGAAAACVASAFVVGDQKIELLLSRRKNRESRSVMARQCWCDECADIAARGGPVTDLLRAGGWHQPAWMKYLTSPGSSGSRAVRGECKRQDLWGRNNEVIAWHKSARAVNDPAACRGGALARLVGRALAARCGADGSGSGKPRVAIKFEGEAGLELYELSLKQPPAPRAAAEEGGDTSSNWMNWFPKIGVFGIALVIVVMWNVRKATSQRQGDFKPDFDSDYLEQLREQRKQQKARGSGGGGAARSAQVQETYDDD</sequence>
<keyword evidence="4" id="KW-1185">Reference proteome</keyword>
<feature type="compositionally biased region" description="Basic and acidic residues" evidence="1">
    <location>
        <begin position="290"/>
        <end position="312"/>
    </location>
</feature>
<feature type="compositionally biased region" description="Low complexity" evidence="1">
    <location>
        <begin position="914"/>
        <end position="928"/>
    </location>
</feature>